<gene>
    <name evidence="1" type="ORF">MYP_2707</name>
</gene>
<proteinExistence type="predicted"/>
<comment type="caution">
    <text evidence="1">The sequence shown here is derived from an EMBL/GenBank/DDBJ whole genome shotgun (WGS) entry which is preliminary data.</text>
</comment>
<sequence>MKDKKAFLSMLDWLNKQSVISEYKPQYYKIIKGDTNTSVTEILVHLNLTDKVEVISFRVSPSGFCYKVNSETVCLKENHYVDFLLDLYLQLRTKTQVKFLN</sequence>
<evidence type="ECO:0000313" key="2">
    <source>
        <dbReference type="Proteomes" id="UP000030185"/>
    </source>
</evidence>
<dbReference type="EMBL" id="BBLT01000005">
    <property type="protein sequence ID" value="GAL85478.1"/>
    <property type="molecule type" value="Genomic_DNA"/>
</dbReference>
<dbReference type="OrthoDB" id="9833393at2"/>
<dbReference type="RefSeq" id="WP_045464200.1">
    <property type="nucleotide sequence ID" value="NZ_BBLT01000005.1"/>
</dbReference>
<dbReference type="Proteomes" id="UP000030185">
    <property type="component" value="Unassembled WGS sequence"/>
</dbReference>
<keyword evidence="2" id="KW-1185">Reference proteome</keyword>
<dbReference type="AlphaFoldDB" id="A0A098LH22"/>
<reference evidence="1 2" key="1">
    <citation type="submission" date="2014-09" db="EMBL/GenBank/DDBJ databases">
        <title>Sporocytophaga myxococcoides PG-01 genome sequencing.</title>
        <authorList>
            <person name="Liu L."/>
            <person name="Gao P.J."/>
            <person name="Chen G.J."/>
            <person name="Wang L.S."/>
        </authorList>
    </citation>
    <scope>NUCLEOTIDE SEQUENCE [LARGE SCALE GENOMIC DNA]</scope>
    <source>
        <strain evidence="1 2">PG-01</strain>
    </source>
</reference>
<evidence type="ECO:0000313" key="1">
    <source>
        <dbReference type="EMBL" id="GAL85478.1"/>
    </source>
</evidence>
<organism evidence="1 2">
    <name type="scientific">Sporocytophaga myxococcoides</name>
    <dbReference type="NCBI Taxonomy" id="153721"/>
    <lineage>
        <taxon>Bacteria</taxon>
        <taxon>Pseudomonadati</taxon>
        <taxon>Bacteroidota</taxon>
        <taxon>Cytophagia</taxon>
        <taxon>Cytophagales</taxon>
        <taxon>Cytophagaceae</taxon>
        <taxon>Sporocytophaga</taxon>
    </lineage>
</organism>
<accession>A0A098LH22</accession>
<name>A0A098LH22_9BACT</name>
<protein>
    <submittedName>
        <fullName evidence="1">Uncharacterized protein</fullName>
    </submittedName>
</protein>